<comment type="caution">
    <text evidence="1">The sequence shown here is derived from an EMBL/GenBank/DDBJ whole genome shotgun (WGS) entry which is preliminary data.</text>
</comment>
<evidence type="ECO:0000313" key="2">
    <source>
        <dbReference type="Proteomes" id="UP001328107"/>
    </source>
</evidence>
<proteinExistence type="predicted"/>
<sequence>RVHLRSSAGGHTERVARGWTRGYFESSIDPRTQIPYPQPDSQHRGVLGFPQSAEVLHMVPLAGHCSLGAGHCREETVVYLTSPRGCSLRKRVSVPDVLKQQAAPVSLWMQPTPEGQEVSDSQFVCLSRAHTGLPPRIAEIVCE</sequence>
<gene>
    <name evidence="1" type="ORF">PMAYCL1PPCAC_28213</name>
</gene>
<organism evidence="1 2">
    <name type="scientific">Pristionchus mayeri</name>
    <dbReference type="NCBI Taxonomy" id="1317129"/>
    <lineage>
        <taxon>Eukaryota</taxon>
        <taxon>Metazoa</taxon>
        <taxon>Ecdysozoa</taxon>
        <taxon>Nematoda</taxon>
        <taxon>Chromadorea</taxon>
        <taxon>Rhabditida</taxon>
        <taxon>Rhabditina</taxon>
        <taxon>Diplogasteromorpha</taxon>
        <taxon>Diplogasteroidea</taxon>
        <taxon>Neodiplogasteridae</taxon>
        <taxon>Pristionchus</taxon>
    </lineage>
</organism>
<evidence type="ECO:0000313" key="1">
    <source>
        <dbReference type="EMBL" id="GMR58018.1"/>
    </source>
</evidence>
<dbReference type="AlphaFoldDB" id="A0AAN5I9T0"/>
<keyword evidence="2" id="KW-1185">Reference proteome</keyword>
<dbReference type="EMBL" id="BTRK01000006">
    <property type="protein sequence ID" value="GMR58018.1"/>
    <property type="molecule type" value="Genomic_DNA"/>
</dbReference>
<dbReference type="Proteomes" id="UP001328107">
    <property type="component" value="Unassembled WGS sequence"/>
</dbReference>
<accession>A0AAN5I9T0</accession>
<protein>
    <submittedName>
        <fullName evidence="1">Uncharacterized protein</fullName>
    </submittedName>
</protein>
<reference evidence="2" key="1">
    <citation type="submission" date="2022-10" db="EMBL/GenBank/DDBJ databases">
        <title>Genome assembly of Pristionchus species.</title>
        <authorList>
            <person name="Yoshida K."/>
            <person name="Sommer R.J."/>
        </authorList>
    </citation>
    <scope>NUCLEOTIDE SEQUENCE [LARGE SCALE GENOMIC DNA]</scope>
    <source>
        <strain evidence="2">RS5460</strain>
    </source>
</reference>
<feature type="non-terminal residue" evidence="1">
    <location>
        <position position="1"/>
    </location>
</feature>
<name>A0AAN5I9T0_9BILA</name>